<dbReference type="PROSITE" id="PS51257">
    <property type="entry name" value="PROKAR_LIPOPROTEIN"/>
    <property type="match status" value="1"/>
</dbReference>
<dbReference type="InParanoid" id="A0A2P5ASV9"/>
<dbReference type="AlphaFoldDB" id="A0A2P5ASV9"/>
<organism evidence="1 2">
    <name type="scientific">Trema orientale</name>
    <name type="common">Charcoal tree</name>
    <name type="synonym">Celtis orientalis</name>
    <dbReference type="NCBI Taxonomy" id="63057"/>
    <lineage>
        <taxon>Eukaryota</taxon>
        <taxon>Viridiplantae</taxon>
        <taxon>Streptophyta</taxon>
        <taxon>Embryophyta</taxon>
        <taxon>Tracheophyta</taxon>
        <taxon>Spermatophyta</taxon>
        <taxon>Magnoliopsida</taxon>
        <taxon>eudicotyledons</taxon>
        <taxon>Gunneridae</taxon>
        <taxon>Pentapetalae</taxon>
        <taxon>rosids</taxon>
        <taxon>fabids</taxon>
        <taxon>Rosales</taxon>
        <taxon>Cannabaceae</taxon>
        <taxon>Trema</taxon>
    </lineage>
</organism>
<evidence type="ECO:0000313" key="2">
    <source>
        <dbReference type="Proteomes" id="UP000237000"/>
    </source>
</evidence>
<evidence type="ECO:0000313" key="1">
    <source>
        <dbReference type="EMBL" id="PON39634.1"/>
    </source>
</evidence>
<comment type="caution">
    <text evidence="1">The sequence shown here is derived from an EMBL/GenBank/DDBJ whole genome shotgun (WGS) entry which is preliminary data.</text>
</comment>
<name>A0A2P5ASV9_TREOI</name>
<keyword evidence="2" id="KW-1185">Reference proteome</keyword>
<accession>A0A2P5ASV9</accession>
<proteinExistence type="predicted"/>
<sequence>MPHFRVAYEVGEDEDDDDDGGALLVFLACGCSGGSGGGDLDKDSSLVLLLLSELLMATAKASVLRLELIGLFDIPLPLLLSGKLRFFSQT</sequence>
<reference evidence="2" key="1">
    <citation type="submission" date="2016-06" db="EMBL/GenBank/DDBJ databases">
        <title>Parallel loss of symbiosis genes in relatives of nitrogen-fixing non-legume Parasponia.</title>
        <authorList>
            <person name="Van Velzen R."/>
            <person name="Holmer R."/>
            <person name="Bu F."/>
            <person name="Rutten L."/>
            <person name="Van Zeijl A."/>
            <person name="Liu W."/>
            <person name="Santuari L."/>
            <person name="Cao Q."/>
            <person name="Sharma T."/>
            <person name="Shen D."/>
            <person name="Roswanjaya Y."/>
            <person name="Wardhani T."/>
            <person name="Kalhor M.S."/>
            <person name="Jansen J."/>
            <person name="Van den Hoogen J."/>
            <person name="Gungor B."/>
            <person name="Hartog M."/>
            <person name="Hontelez J."/>
            <person name="Verver J."/>
            <person name="Yang W.-C."/>
            <person name="Schijlen E."/>
            <person name="Repin R."/>
            <person name="Schilthuizen M."/>
            <person name="Schranz E."/>
            <person name="Heidstra R."/>
            <person name="Miyata K."/>
            <person name="Fedorova E."/>
            <person name="Kohlen W."/>
            <person name="Bisseling T."/>
            <person name="Smit S."/>
            <person name="Geurts R."/>
        </authorList>
    </citation>
    <scope>NUCLEOTIDE SEQUENCE [LARGE SCALE GENOMIC DNA]</scope>
    <source>
        <strain evidence="2">cv. RG33-2</strain>
    </source>
</reference>
<dbReference type="EMBL" id="JXTC01000711">
    <property type="protein sequence ID" value="PON39634.1"/>
    <property type="molecule type" value="Genomic_DNA"/>
</dbReference>
<gene>
    <name evidence="1" type="ORF">TorRG33x02_342230</name>
</gene>
<protein>
    <submittedName>
        <fullName evidence="1">Uncharacterized protein</fullName>
    </submittedName>
</protein>
<dbReference type="Proteomes" id="UP000237000">
    <property type="component" value="Unassembled WGS sequence"/>
</dbReference>